<gene>
    <name evidence="1" type="ORF">KO493_00585</name>
</gene>
<keyword evidence="2" id="KW-1185">Reference proteome</keyword>
<organism evidence="1 2">
    <name type="scientific">Pseudotamlana agarivorans</name>
    <dbReference type="NCBI Taxonomy" id="481183"/>
    <lineage>
        <taxon>Bacteria</taxon>
        <taxon>Pseudomonadati</taxon>
        <taxon>Bacteroidota</taxon>
        <taxon>Flavobacteriia</taxon>
        <taxon>Flavobacteriales</taxon>
        <taxon>Flavobacteriaceae</taxon>
        <taxon>Pseudotamlana</taxon>
    </lineage>
</organism>
<proteinExistence type="predicted"/>
<dbReference type="Proteomes" id="UP001647509">
    <property type="component" value="Unassembled WGS sequence"/>
</dbReference>
<evidence type="ECO:0000313" key="1">
    <source>
        <dbReference type="EMBL" id="MBU2949195.1"/>
    </source>
</evidence>
<name>A0ACC5U4P2_9FLAO</name>
<comment type="caution">
    <text evidence="1">The sequence shown here is derived from an EMBL/GenBank/DDBJ whole genome shotgun (WGS) entry which is preliminary data.</text>
</comment>
<sequence length="322" mass="35145">MNANKFLILLLAVITFSSCKDNKGQNTETKETTEVIGVESTETASNQDVSGNYVTDDYNKRDEGYDWVAVIINQVSDHSINVKVRSRADKKRGTCTFDTKANKKDDATYAADVSGKTVLFTFKNGNLNIATENPADEAALFFYCSGGATFAGDYSKLNGELDASQIDKTLYSKVLMLQDVGFNISAVEKNGETELTVNAFGLKENHGNPQVVTFKGNIVDAQVEDLDADGSPELVVFTESEGFGSVVAFSTLNKNSMIPVYFPPVSENAKINEGYNGQDEFSLVETTLGQRFPTDKGTKQVSYKLVNGEAGKKFEMTNVSEF</sequence>
<dbReference type="EMBL" id="JAHKPD010000003">
    <property type="protein sequence ID" value="MBU2949195.1"/>
    <property type="molecule type" value="Genomic_DNA"/>
</dbReference>
<accession>A0ACC5U4P2</accession>
<protein>
    <submittedName>
        <fullName evidence="1">Uncharacterized protein</fullName>
    </submittedName>
</protein>
<evidence type="ECO:0000313" key="2">
    <source>
        <dbReference type="Proteomes" id="UP001647509"/>
    </source>
</evidence>
<reference evidence="1" key="1">
    <citation type="submission" date="2021-05" db="EMBL/GenBank/DDBJ databases">
        <title>Draft genomes of bacteria isolated from model marine particles.</title>
        <authorList>
            <person name="Datta M.S."/>
            <person name="Schwartzman J.A."/>
            <person name="Enke T.N."/>
            <person name="Saavedra J."/>
            <person name="Cermak N."/>
            <person name="Cordero O.X."/>
        </authorList>
    </citation>
    <scope>NUCLEOTIDE SEQUENCE</scope>
    <source>
        <strain evidence="1">I2M19</strain>
    </source>
</reference>